<accession>A0A838XRZ5</accession>
<dbReference type="InterPro" id="IPR014914">
    <property type="entry name" value="RES_dom"/>
</dbReference>
<name>A0A838XRZ5_9HYPH</name>
<organism evidence="2 3">
    <name type="scientific">Stappia taiwanensis</name>
    <dbReference type="NCBI Taxonomy" id="992267"/>
    <lineage>
        <taxon>Bacteria</taxon>
        <taxon>Pseudomonadati</taxon>
        <taxon>Pseudomonadota</taxon>
        <taxon>Alphaproteobacteria</taxon>
        <taxon>Hyphomicrobiales</taxon>
        <taxon>Stappiaceae</taxon>
        <taxon>Stappia</taxon>
    </lineage>
</organism>
<evidence type="ECO:0000313" key="2">
    <source>
        <dbReference type="EMBL" id="MBA4611316.1"/>
    </source>
</evidence>
<keyword evidence="3" id="KW-1185">Reference proteome</keyword>
<dbReference type="Proteomes" id="UP000559404">
    <property type="component" value="Unassembled WGS sequence"/>
</dbReference>
<reference evidence="2 3" key="2">
    <citation type="submission" date="2020-08" db="EMBL/GenBank/DDBJ databases">
        <title>Stappia taiwanensis sp. nov., isolated from a coastal thermal spring.</title>
        <authorList>
            <person name="Kampfer P."/>
        </authorList>
    </citation>
    <scope>NUCLEOTIDE SEQUENCE [LARGE SCALE GENOMIC DNA]</scope>
    <source>
        <strain evidence="2 3">DSM 23284</strain>
    </source>
</reference>
<evidence type="ECO:0000259" key="1">
    <source>
        <dbReference type="SMART" id="SM00953"/>
    </source>
</evidence>
<protein>
    <submittedName>
        <fullName evidence="2">RES family NAD+ phosphorylase</fullName>
    </submittedName>
</protein>
<proteinExistence type="predicted"/>
<dbReference type="AlphaFoldDB" id="A0A838XRZ5"/>
<feature type="domain" description="RES" evidence="1">
    <location>
        <begin position="55"/>
        <end position="186"/>
    </location>
</feature>
<dbReference type="EMBL" id="JACEON010000004">
    <property type="protein sequence ID" value="MBA4611316.1"/>
    <property type="molecule type" value="Genomic_DNA"/>
</dbReference>
<sequence>MAPLADTAEDLAVLEALEGLTSRRRVLAMPLPAGLLPEELLTEAHGYGWSYINAAFCYTRATGNRFNGPERGAWYATFGPNAGPTARAEVAWHLTRELDATEVYDNVTCYRELHAGFTTRMHDLRGLAGAPFLGADPDTAYPAGQVLAQNLRQTGSAGVLYPSARASQGLCLAAFRPNLVQNIRQGATWCFTWAGERTPAMDRI</sequence>
<reference evidence="2 3" key="1">
    <citation type="submission" date="2020-07" db="EMBL/GenBank/DDBJ databases">
        <authorList>
            <person name="Li M."/>
        </authorList>
    </citation>
    <scope>NUCLEOTIDE SEQUENCE [LARGE SCALE GENOMIC DNA]</scope>
    <source>
        <strain evidence="2 3">DSM 23284</strain>
    </source>
</reference>
<comment type="caution">
    <text evidence="2">The sequence shown here is derived from an EMBL/GenBank/DDBJ whole genome shotgun (WGS) entry which is preliminary data.</text>
</comment>
<gene>
    <name evidence="2" type="ORF">H1W37_06625</name>
</gene>
<evidence type="ECO:0000313" key="3">
    <source>
        <dbReference type="Proteomes" id="UP000559404"/>
    </source>
</evidence>
<dbReference type="SMART" id="SM00953">
    <property type="entry name" value="RES"/>
    <property type="match status" value="1"/>
</dbReference>
<dbReference type="Pfam" id="PF08808">
    <property type="entry name" value="RES"/>
    <property type="match status" value="1"/>
</dbReference>